<keyword evidence="3" id="KW-0677">Repeat</keyword>
<dbReference type="Pfam" id="PF24031">
    <property type="entry name" value="FN3_IL27B_N"/>
    <property type="match status" value="1"/>
</dbReference>
<dbReference type="GO" id="GO:0016020">
    <property type="term" value="C:membrane"/>
    <property type="evidence" value="ECO:0007669"/>
    <property type="project" value="InterPro"/>
</dbReference>
<keyword evidence="4" id="KW-0325">Glycoprotein</keyword>
<dbReference type="SUPFAM" id="SSF49265">
    <property type="entry name" value="Fibronectin type III"/>
    <property type="match status" value="2"/>
</dbReference>
<dbReference type="InterPro" id="IPR013783">
    <property type="entry name" value="Ig-like_fold"/>
</dbReference>
<dbReference type="InterPro" id="IPR036116">
    <property type="entry name" value="FN3_sf"/>
</dbReference>
<dbReference type="Proteomes" id="UP001239994">
    <property type="component" value="Unassembled WGS sequence"/>
</dbReference>
<dbReference type="InterPro" id="IPR036179">
    <property type="entry name" value="Ig-like_dom_sf"/>
</dbReference>
<dbReference type="PANTHER" id="PTHR48483:SF2">
    <property type="entry name" value="INTERLEUKIN-27 SUBUNIT BETA"/>
    <property type="match status" value="1"/>
</dbReference>
<dbReference type="InterPro" id="IPR003598">
    <property type="entry name" value="Ig_sub2"/>
</dbReference>
<keyword evidence="5" id="KW-0393">Immunoglobulin domain</keyword>
<dbReference type="EMBL" id="JAROKS010000024">
    <property type="protein sequence ID" value="KAK1786714.1"/>
    <property type="molecule type" value="Genomic_DNA"/>
</dbReference>
<keyword evidence="2" id="KW-0732">Signal</keyword>
<gene>
    <name evidence="7" type="ORF">P4O66_017099</name>
</gene>
<feature type="domain" description="Immunoglobulin subtype 2" evidence="6">
    <location>
        <begin position="4"/>
        <end position="58"/>
    </location>
</feature>
<evidence type="ECO:0000256" key="5">
    <source>
        <dbReference type="ARBA" id="ARBA00023319"/>
    </source>
</evidence>
<dbReference type="CDD" id="cd00063">
    <property type="entry name" value="FN3"/>
    <property type="match status" value="1"/>
</dbReference>
<evidence type="ECO:0000313" key="8">
    <source>
        <dbReference type="Proteomes" id="UP001239994"/>
    </source>
</evidence>
<evidence type="ECO:0000313" key="7">
    <source>
        <dbReference type="EMBL" id="KAK1786714.1"/>
    </source>
</evidence>
<dbReference type="Gene3D" id="2.60.40.10">
    <property type="entry name" value="Immunoglobulins"/>
    <property type="match status" value="3"/>
</dbReference>
<keyword evidence="8" id="KW-1185">Reference proteome</keyword>
<dbReference type="InterPro" id="IPR003961">
    <property type="entry name" value="FN3_dom"/>
</dbReference>
<organism evidence="7 8">
    <name type="scientific">Electrophorus voltai</name>
    <dbReference type="NCBI Taxonomy" id="2609070"/>
    <lineage>
        <taxon>Eukaryota</taxon>
        <taxon>Metazoa</taxon>
        <taxon>Chordata</taxon>
        <taxon>Craniata</taxon>
        <taxon>Vertebrata</taxon>
        <taxon>Euteleostomi</taxon>
        <taxon>Actinopterygii</taxon>
        <taxon>Neopterygii</taxon>
        <taxon>Teleostei</taxon>
        <taxon>Ostariophysi</taxon>
        <taxon>Gymnotiformes</taxon>
        <taxon>Gymnotoidei</taxon>
        <taxon>Gymnotidae</taxon>
        <taxon>Electrophorus</taxon>
    </lineage>
</organism>
<evidence type="ECO:0000259" key="6">
    <source>
        <dbReference type="SMART" id="SM00408"/>
    </source>
</evidence>
<dbReference type="PROSITE" id="PS01354">
    <property type="entry name" value="HEMATOPO_REC_L_F3"/>
    <property type="match status" value="1"/>
</dbReference>
<dbReference type="InterPro" id="IPR056621">
    <property type="entry name" value="FN3_IL27B_N"/>
</dbReference>
<comment type="similarity">
    <text evidence="1">Belongs to the type I cytokine receptor family. Type 3 subfamily.</text>
</comment>
<comment type="caution">
    <text evidence="7">The sequence shown here is derived from an EMBL/GenBank/DDBJ whole genome shotgun (WGS) entry which is preliminary data.</text>
</comment>
<evidence type="ECO:0000256" key="3">
    <source>
        <dbReference type="ARBA" id="ARBA00022737"/>
    </source>
</evidence>
<name>A0AAD8YVM4_9TELE</name>
<proteinExistence type="inferred from homology"/>
<dbReference type="InterPro" id="IPR053073">
    <property type="entry name" value="IL11/IL27_subunit_beta"/>
</dbReference>
<dbReference type="PANTHER" id="PTHR48483">
    <property type="entry name" value="INTERLEUKIN-27 SUBUNIT BETA"/>
    <property type="match status" value="1"/>
</dbReference>
<accession>A0AAD8YVM4</accession>
<evidence type="ECO:0000256" key="1">
    <source>
        <dbReference type="ARBA" id="ARBA00010890"/>
    </source>
</evidence>
<feature type="non-terminal residue" evidence="7">
    <location>
        <position position="1"/>
    </location>
</feature>
<dbReference type="SMART" id="SM00408">
    <property type="entry name" value="IGc2"/>
    <property type="match status" value="1"/>
</dbReference>
<protein>
    <recommendedName>
        <fullName evidence="6">Immunoglobulin subtype 2 domain-containing protein</fullName>
    </recommendedName>
</protein>
<evidence type="ECO:0000256" key="2">
    <source>
        <dbReference type="ARBA" id="ARBA00022729"/>
    </source>
</evidence>
<feature type="non-terminal residue" evidence="7">
    <location>
        <position position="259"/>
    </location>
</feature>
<reference evidence="7" key="1">
    <citation type="submission" date="2023-03" db="EMBL/GenBank/DDBJ databases">
        <title>Electrophorus voltai genome.</title>
        <authorList>
            <person name="Bian C."/>
        </authorList>
    </citation>
    <scope>NUCLEOTIDE SEQUENCE</scope>
    <source>
        <strain evidence="7">CB-2022</strain>
        <tissue evidence="7">Muscle</tissue>
    </source>
</reference>
<dbReference type="SUPFAM" id="SSF48726">
    <property type="entry name" value="Immunoglobulin"/>
    <property type="match status" value="1"/>
</dbReference>
<dbReference type="GO" id="GO:0004896">
    <property type="term" value="F:cytokine receptor activity"/>
    <property type="evidence" value="ECO:0007669"/>
    <property type="project" value="InterPro"/>
</dbReference>
<dbReference type="InterPro" id="IPR003530">
    <property type="entry name" value="Hematopoietin_rcpt_L_F3_CS"/>
</dbReference>
<dbReference type="AlphaFoldDB" id="A0AAD8YVM4"/>
<evidence type="ECO:0000256" key="4">
    <source>
        <dbReference type="ARBA" id="ARBA00023180"/>
    </source>
</evidence>
<sequence>IYVAIGSSVKLPCGDGMTKGTEWRVNGSMLVSGPVLHLHNTSLEDQGIYTCHSPNGGHIETLHVWMGYAPSPPVVQCWSPSYPLKAVCSWTQTPDPILPTYYIATYWFMFDRYPRTEQPLVHSCRRESDQDQQCILEELELYATVPHLVNITAVNGLGSATRILPILIDDISKILLFSLNTSVMLEYLLTTGLLQVKRYFFPEWPAVKPDPPVNVKVTLQPGRKLHVQWAPPPSWPDPVNFTLKYKVQFQWDKRKTASI</sequence>